<evidence type="ECO:0000313" key="3">
    <source>
        <dbReference type="Proteomes" id="UP000617531"/>
    </source>
</evidence>
<reference evidence="2" key="1">
    <citation type="journal article" date="2014" name="Int. J. Syst. Evol. Microbiol.">
        <title>Complete genome sequence of Corynebacterium casei LMG S-19264T (=DSM 44701T), isolated from a smear-ripened cheese.</title>
        <authorList>
            <consortium name="US DOE Joint Genome Institute (JGI-PGF)"/>
            <person name="Walter F."/>
            <person name="Albersmeier A."/>
            <person name="Kalinowski J."/>
            <person name="Ruckert C."/>
        </authorList>
    </citation>
    <scope>NUCLEOTIDE SEQUENCE</scope>
    <source>
        <strain evidence="2">CGMCC 1.16548</strain>
    </source>
</reference>
<reference evidence="2" key="2">
    <citation type="submission" date="2020-09" db="EMBL/GenBank/DDBJ databases">
        <authorList>
            <person name="Sun Q."/>
            <person name="Zhou Y."/>
        </authorList>
    </citation>
    <scope>NUCLEOTIDE SEQUENCE</scope>
    <source>
        <strain evidence="2">CGMCC 1.16548</strain>
    </source>
</reference>
<keyword evidence="1" id="KW-1133">Transmembrane helix</keyword>
<keyword evidence="1" id="KW-0472">Membrane</keyword>
<dbReference type="AlphaFoldDB" id="A0A8J3GSD1"/>
<proteinExistence type="predicted"/>
<feature type="transmembrane region" description="Helical" evidence="1">
    <location>
        <begin position="12"/>
        <end position="29"/>
    </location>
</feature>
<gene>
    <name evidence="2" type="ORF">GCM10011600_23380</name>
</gene>
<keyword evidence="3" id="KW-1185">Reference proteome</keyword>
<dbReference type="Proteomes" id="UP000617531">
    <property type="component" value="Unassembled WGS sequence"/>
</dbReference>
<comment type="caution">
    <text evidence="2">The sequence shown here is derived from an EMBL/GenBank/DDBJ whole genome shotgun (WGS) entry which is preliminary data.</text>
</comment>
<organism evidence="2 3">
    <name type="scientific">Pseudolysinimonas yzui</name>
    <dbReference type="NCBI Taxonomy" id="2708254"/>
    <lineage>
        <taxon>Bacteria</taxon>
        <taxon>Bacillati</taxon>
        <taxon>Actinomycetota</taxon>
        <taxon>Actinomycetes</taxon>
        <taxon>Micrococcales</taxon>
        <taxon>Microbacteriaceae</taxon>
        <taxon>Pseudolysinimonas</taxon>
    </lineage>
</organism>
<dbReference type="EMBL" id="BNAI01000005">
    <property type="protein sequence ID" value="GHF21715.1"/>
    <property type="molecule type" value="Genomic_DNA"/>
</dbReference>
<evidence type="ECO:0000256" key="1">
    <source>
        <dbReference type="SAM" id="Phobius"/>
    </source>
</evidence>
<evidence type="ECO:0000313" key="2">
    <source>
        <dbReference type="EMBL" id="GHF21715.1"/>
    </source>
</evidence>
<feature type="transmembrane region" description="Helical" evidence="1">
    <location>
        <begin position="62"/>
        <end position="79"/>
    </location>
</feature>
<protein>
    <submittedName>
        <fullName evidence="2">Uncharacterized protein</fullName>
    </submittedName>
</protein>
<sequence>MRALSSSPNRIVALALGVGFGGYGVFAVFTGRPLLAALFLIAAAGLVVAAVLGIASARLANIIAGTAWLVLGYAGLFLVGTEFNVMRLGALSEVALFAAATVHLAVGLGARRDVAA</sequence>
<accession>A0A8J3GSD1</accession>
<name>A0A8J3GSD1_9MICO</name>
<feature type="transmembrane region" description="Helical" evidence="1">
    <location>
        <begin position="35"/>
        <end position="55"/>
    </location>
</feature>
<keyword evidence="1" id="KW-0812">Transmembrane</keyword>
<feature type="transmembrane region" description="Helical" evidence="1">
    <location>
        <begin position="85"/>
        <end position="110"/>
    </location>
</feature>